<feature type="domain" description="Transcription regulator PadR N-terminal" evidence="1">
    <location>
        <begin position="7"/>
        <end position="80"/>
    </location>
</feature>
<proteinExistence type="predicted"/>
<name>A0A255H449_9ACTN</name>
<evidence type="ECO:0000313" key="2">
    <source>
        <dbReference type="EMBL" id="OYO22006.1"/>
    </source>
</evidence>
<protein>
    <submittedName>
        <fullName evidence="2">PadR family transcriptional regulator</fullName>
    </submittedName>
</protein>
<dbReference type="SUPFAM" id="SSF46785">
    <property type="entry name" value="Winged helix' DNA-binding domain"/>
    <property type="match status" value="1"/>
</dbReference>
<accession>A0A255H449</accession>
<evidence type="ECO:0000259" key="1">
    <source>
        <dbReference type="Pfam" id="PF03551"/>
    </source>
</evidence>
<dbReference type="OrthoDB" id="3186544at2"/>
<dbReference type="InterPro" id="IPR005149">
    <property type="entry name" value="Tscrpt_reg_PadR_N"/>
</dbReference>
<dbReference type="InterPro" id="IPR036390">
    <property type="entry name" value="WH_DNA-bd_sf"/>
</dbReference>
<comment type="caution">
    <text evidence="2">The sequence shown here is derived from an EMBL/GenBank/DDBJ whole genome shotgun (WGS) entry which is preliminary data.</text>
</comment>
<dbReference type="Gene3D" id="1.10.10.10">
    <property type="entry name" value="Winged helix-like DNA-binding domain superfamily/Winged helix DNA-binding domain"/>
    <property type="match status" value="1"/>
</dbReference>
<gene>
    <name evidence="2" type="ORF">CGZ93_08770</name>
</gene>
<keyword evidence="3" id="KW-1185">Reference proteome</keyword>
<organism evidence="2 3">
    <name type="scientific">Enemella dayhoffiae</name>
    <dbReference type="NCBI Taxonomy" id="2016507"/>
    <lineage>
        <taxon>Bacteria</taxon>
        <taxon>Bacillati</taxon>
        <taxon>Actinomycetota</taxon>
        <taxon>Actinomycetes</taxon>
        <taxon>Propionibacteriales</taxon>
        <taxon>Propionibacteriaceae</taxon>
        <taxon>Enemella</taxon>
    </lineage>
</organism>
<sequence>MSLRHAVLGVLAAREMTGYELSRFFDSSAGWLWSAGHSQIYPLLGKLVDEGLVTGSEGVRGEHLRRVSYRITEAGENELQRWVGTVHQAAPEKDPFWLQAVFLDQLEPPLARAVLTAYAETQREAAERAGAHAVELRAGRTPLVRERLSRRSEDEHHRITGLKAGVFAAQAAIATTRAEQAEALVELLGD</sequence>
<reference evidence="2 3" key="1">
    <citation type="submission" date="2017-07" db="EMBL/GenBank/DDBJ databases">
        <title>Draft whole genome sequences of clinical Proprionibacteriaceae strains.</title>
        <authorList>
            <person name="Bernier A.-M."/>
            <person name="Bernard K."/>
            <person name="Domingo M.-C."/>
        </authorList>
    </citation>
    <scope>NUCLEOTIDE SEQUENCE [LARGE SCALE GENOMIC DNA]</scope>
    <source>
        <strain evidence="2 3">NML 130396</strain>
    </source>
</reference>
<dbReference type="PANTHER" id="PTHR43252">
    <property type="entry name" value="TRANSCRIPTIONAL REGULATOR YQJI"/>
    <property type="match status" value="1"/>
</dbReference>
<dbReference type="Proteomes" id="UP000216311">
    <property type="component" value="Unassembled WGS sequence"/>
</dbReference>
<dbReference type="PANTHER" id="PTHR43252:SF6">
    <property type="entry name" value="NEGATIVE TRANSCRIPTION REGULATOR PADR"/>
    <property type="match status" value="1"/>
</dbReference>
<dbReference type="RefSeq" id="WP_094363748.1">
    <property type="nucleotide sequence ID" value="NZ_NMVQ01000012.1"/>
</dbReference>
<dbReference type="AlphaFoldDB" id="A0A255H449"/>
<evidence type="ECO:0000313" key="3">
    <source>
        <dbReference type="Proteomes" id="UP000216311"/>
    </source>
</evidence>
<dbReference type="InterPro" id="IPR036388">
    <property type="entry name" value="WH-like_DNA-bd_sf"/>
</dbReference>
<dbReference type="Pfam" id="PF03551">
    <property type="entry name" value="PadR"/>
    <property type="match status" value="1"/>
</dbReference>
<dbReference type="EMBL" id="NMVQ01000012">
    <property type="protein sequence ID" value="OYO22006.1"/>
    <property type="molecule type" value="Genomic_DNA"/>
</dbReference>